<dbReference type="AlphaFoldDB" id="A0A7C5LBQ1"/>
<keyword evidence="3" id="KW-0808">Transferase</keyword>
<dbReference type="InterPro" id="IPR007835">
    <property type="entry name" value="MOFRL"/>
</dbReference>
<dbReference type="PANTHER" id="PTHR12227">
    <property type="entry name" value="GLYCERATE KINASE"/>
    <property type="match status" value="1"/>
</dbReference>
<keyword evidence="3" id="KW-0418">Kinase</keyword>
<sequence length="451" mass="47785">MAVRVCGGRGLGREVAAVVAGLEKGLAAVNPEKLVRKHVKTRAGKLYVDGKEVDLKRYEDFVVLAVGKAAAPMASALLSILEELPVRGVVSVPRGTNVKHSLKPLELFYAGHPTPDEKSMKAAEKMLKHVEDCGRRSLAFALISGGCSSLASLPAEGVTLEDKIEMTSALLRAGASIEELNTVRKHLSAFKGGWLAKKTSCPIISLILSDVVGDRVDVIGSGPTAPDPTTYREALEILRNRRVHVSENVWRRLEKGAAGLYPETPKPGDPCFRHVKNIVVGGNFDAVKAAARKMEQQGYRTITLTSRMTGEAREAARFLSAIAMDIAYRGIPLKPPAAVVVGGETTVTVKGSGSGGRNQELVLAASIYLKGLERVVFASLGTDGVDGPTDAAGAVCTGRTYRKALAIGLKPEAFLANNDSHSFFSKVGGLLKTGPTATNVGDIAILCVSRR</sequence>
<dbReference type="EMBL" id="DRWN01000015">
    <property type="protein sequence ID" value="HHK67859.1"/>
    <property type="molecule type" value="Genomic_DNA"/>
</dbReference>
<evidence type="ECO:0000259" key="1">
    <source>
        <dbReference type="Pfam" id="PF05161"/>
    </source>
</evidence>
<dbReference type="InterPro" id="IPR025286">
    <property type="entry name" value="MOFRL_assoc_dom"/>
</dbReference>
<feature type="domain" description="MOFRL-associated" evidence="2">
    <location>
        <begin position="22"/>
        <end position="254"/>
    </location>
</feature>
<dbReference type="Gene3D" id="3.40.50.10180">
    <property type="entry name" value="Glycerate kinase, MOFRL-like N-terminal domain"/>
    <property type="match status" value="1"/>
</dbReference>
<dbReference type="InterPro" id="IPR037035">
    <property type="entry name" value="GK-like_C_sf"/>
</dbReference>
<dbReference type="Gene3D" id="3.40.1480.10">
    <property type="entry name" value="MOFRL domain"/>
    <property type="match status" value="1"/>
</dbReference>
<gene>
    <name evidence="3" type="ORF">ENM11_01710</name>
</gene>
<protein>
    <submittedName>
        <fullName evidence="3">Glycerate kinase</fullName>
    </submittedName>
</protein>
<proteinExistence type="predicted"/>
<evidence type="ECO:0000259" key="2">
    <source>
        <dbReference type="Pfam" id="PF13660"/>
    </source>
</evidence>
<accession>A0A7C5LBQ1</accession>
<comment type="caution">
    <text evidence="3">The sequence shown here is derived from an EMBL/GenBank/DDBJ whole genome shotgun (WGS) entry which is preliminary data.</text>
</comment>
<dbReference type="GO" id="GO:0005737">
    <property type="term" value="C:cytoplasm"/>
    <property type="evidence" value="ECO:0007669"/>
    <property type="project" value="TreeGrafter"/>
</dbReference>
<feature type="domain" description="MOFRL" evidence="1">
    <location>
        <begin position="338"/>
        <end position="442"/>
    </location>
</feature>
<dbReference type="FunFam" id="3.40.1480.10:FF:000002">
    <property type="entry name" value="Glycerate kinase"/>
    <property type="match status" value="1"/>
</dbReference>
<reference evidence="3" key="1">
    <citation type="journal article" date="2020" name="mSystems">
        <title>Genome- and Community-Level Interaction Insights into Carbon Utilization and Element Cycling Functions of Hydrothermarchaeota in Hydrothermal Sediment.</title>
        <authorList>
            <person name="Zhou Z."/>
            <person name="Liu Y."/>
            <person name="Xu W."/>
            <person name="Pan J."/>
            <person name="Luo Z.H."/>
            <person name="Li M."/>
        </authorList>
    </citation>
    <scope>NUCLEOTIDE SEQUENCE [LARGE SCALE GENOMIC DNA]</scope>
    <source>
        <strain evidence="3">SpSt-1056</strain>
    </source>
</reference>
<evidence type="ECO:0000313" key="3">
    <source>
        <dbReference type="EMBL" id="HHK67859.1"/>
    </source>
</evidence>
<organism evidence="3">
    <name type="scientific">Caldiarchaeum subterraneum</name>
    <dbReference type="NCBI Taxonomy" id="311458"/>
    <lineage>
        <taxon>Archaea</taxon>
        <taxon>Nitrososphaerota</taxon>
        <taxon>Candidatus Caldarchaeales</taxon>
        <taxon>Candidatus Caldarchaeaceae</taxon>
        <taxon>Candidatus Caldarchaeum</taxon>
    </lineage>
</organism>
<dbReference type="GO" id="GO:0008887">
    <property type="term" value="F:glycerate kinase activity"/>
    <property type="evidence" value="ECO:0007669"/>
    <property type="project" value="InterPro"/>
</dbReference>
<name>A0A7C5LBQ1_CALS0</name>
<dbReference type="Pfam" id="PF13660">
    <property type="entry name" value="DUF4147"/>
    <property type="match status" value="1"/>
</dbReference>
<dbReference type="SUPFAM" id="SSF82544">
    <property type="entry name" value="GckA/TtuD-like"/>
    <property type="match status" value="1"/>
</dbReference>
<dbReference type="PANTHER" id="PTHR12227:SF0">
    <property type="entry name" value="GLYCERATE KINASE"/>
    <property type="match status" value="1"/>
</dbReference>
<dbReference type="Pfam" id="PF05161">
    <property type="entry name" value="MOFRL"/>
    <property type="match status" value="1"/>
</dbReference>
<dbReference type="InterPro" id="IPR038614">
    <property type="entry name" value="GK_N_sf"/>
</dbReference>
<dbReference type="InterPro" id="IPR039760">
    <property type="entry name" value="MOFRL_protein"/>
</dbReference>